<evidence type="ECO:0000313" key="1">
    <source>
        <dbReference type="EMBL" id="RYR02094.1"/>
    </source>
</evidence>
<evidence type="ECO:0000313" key="2">
    <source>
        <dbReference type="Proteomes" id="UP000289738"/>
    </source>
</evidence>
<protein>
    <submittedName>
        <fullName evidence="1">Uncharacterized protein</fullName>
    </submittedName>
</protein>
<dbReference type="InterPro" id="IPR040256">
    <property type="entry name" value="At4g02000-like"/>
</dbReference>
<dbReference type="PANTHER" id="PTHR31286">
    <property type="entry name" value="GLYCINE-RICH CELL WALL STRUCTURAL PROTEIN 1.8-LIKE"/>
    <property type="match status" value="1"/>
</dbReference>
<dbReference type="Proteomes" id="UP000289738">
    <property type="component" value="Chromosome B06"/>
</dbReference>
<dbReference type="AlphaFoldDB" id="A0A444YJL6"/>
<proteinExistence type="predicted"/>
<comment type="caution">
    <text evidence="1">The sequence shown here is derived from an EMBL/GenBank/DDBJ whole genome shotgun (WGS) entry which is preliminary data.</text>
</comment>
<name>A0A444YJL6_ARAHY</name>
<dbReference type="EMBL" id="SDMP01000016">
    <property type="protein sequence ID" value="RYR02094.1"/>
    <property type="molecule type" value="Genomic_DNA"/>
</dbReference>
<dbReference type="PANTHER" id="PTHR31286:SF99">
    <property type="entry name" value="DUF4283 DOMAIN-CONTAINING PROTEIN"/>
    <property type="match status" value="1"/>
</dbReference>
<keyword evidence="2" id="KW-1185">Reference proteome</keyword>
<dbReference type="STRING" id="3818.A0A444YJL6"/>
<accession>A0A444YJL6</accession>
<organism evidence="1 2">
    <name type="scientific">Arachis hypogaea</name>
    <name type="common">Peanut</name>
    <dbReference type="NCBI Taxonomy" id="3818"/>
    <lineage>
        <taxon>Eukaryota</taxon>
        <taxon>Viridiplantae</taxon>
        <taxon>Streptophyta</taxon>
        <taxon>Embryophyta</taxon>
        <taxon>Tracheophyta</taxon>
        <taxon>Spermatophyta</taxon>
        <taxon>Magnoliopsida</taxon>
        <taxon>eudicotyledons</taxon>
        <taxon>Gunneridae</taxon>
        <taxon>Pentapetalae</taxon>
        <taxon>rosids</taxon>
        <taxon>fabids</taxon>
        <taxon>Fabales</taxon>
        <taxon>Fabaceae</taxon>
        <taxon>Papilionoideae</taxon>
        <taxon>50 kb inversion clade</taxon>
        <taxon>dalbergioids sensu lato</taxon>
        <taxon>Dalbergieae</taxon>
        <taxon>Pterocarpus clade</taxon>
        <taxon>Arachis</taxon>
    </lineage>
</organism>
<gene>
    <name evidence="1" type="ORF">Ahy_B06g080927</name>
</gene>
<sequence length="130" mass="15146">MGGPWMVVDHYLIFQRCRPFFLEYEKSVRKIVAWIRIPNLPIELCNSYFLWRVGAAIGTILKIDRATSIHSKGRFARICVEIDLTKKLVPRISVLGSILNTEYEGLHLIYFICGLYGHRLEDYSESMVHK</sequence>
<reference evidence="1 2" key="1">
    <citation type="submission" date="2019-01" db="EMBL/GenBank/DDBJ databases">
        <title>Sequencing of cultivated peanut Arachis hypogaea provides insights into genome evolution and oil improvement.</title>
        <authorList>
            <person name="Chen X."/>
        </authorList>
    </citation>
    <scope>NUCLEOTIDE SEQUENCE [LARGE SCALE GENOMIC DNA]</scope>
    <source>
        <strain evidence="2">cv. Fuhuasheng</strain>
        <tissue evidence="1">Leaves</tissue>
    </source>
</reference>